<dbReference type="AlphaFoldDB" id="A0A182EF40"/>
<reference evidence="1 2" key="2">
    <citation type="submission" date="2018-08" db="EMBL/GenBank/DDBJ databases">
        <authorList>
            <person name="Laetsch R D."/>
            <person name="Stevens L."/>
            <person name="Kumar S."/>
            <person name="Blaxter L. M."/>
        </authorList>
    </citation>
    <scope>NUCLEOTIDE SEQUENCE [LARGE SCALE GENOMIC DNA]</scope>
</reference>
<dbReference type="EMBL" id="UYRW01002156">
    <property type="protein sequence ID" value="VDK83357.1"/>
    <property type="molecule type" value="Genomic_DNA"/>
</dbReference>
<proteinExistence type="predicted"/>
<accession>A0A182EF40</accession>
<dbReference type="PANTHER" id="PTHR18901">
    <property type="entry name" value="2-DEOXYGLUCOSE-6-PHOSPHATE PHOSPHATASE 2"/>
    <property type="match status" value="1"/>
</dbReference>
<gene>
    <name evidence="1" type="ORF">NOO_LOCUS6702</name>
</gene>
<evidence type="ECO:0000313" key="1">
    <source>
        <dbReference type="EMBL" id="VDK83357.1"/>
    </source>
</evidence>
<dbReference type="InterPro" id="IPR023198">
    <property type="entry name" value="PGP-like_dom2"/>
</dbReference>
<organism evidence="3">
    <name type="scientific">Onchocerca ochengi</name>
    <name type="common">Filarial nematode worm</name>
    <dbReference type="NCBI Taxonomy" id="42157"/>
    <lineage>
        <taxon>Eukaryota</taxon>
        <taxon>Metazoa</taxon>
        <taxon>Ecdysozoa</taxon>
        <taxon>Nematoda</taxon>
        <taxon>Chromadorea</taxon>
        <taxon>Rhabditida</taxon>
        <taxon>Spirurina</taxon>
        <taxon>Spiruromorpha</taxon>
        <taxon>Filarioidea</taxon>
        <taxon>Onchocercidae</taxon>
        <taxon>Onchocerca</taxon>
    </lineage>
</organism>
<sequence length="238" mass="26445">MPGKKALNITHVIFDLDGLLIDTEPSYTETHTFAMKQYGKKFTLDLKSLTMGMKHEAAIKILLNKIGLADKVSVEEYDKLYRPVLLEKLPHCPKMPGALRLVQHFHNHSIPMAICSGSSNYSFKLKTMNHKDLTDLISVQVKCGSDPEIEEGKPSAEAYLVTMQRFRSPPLDPSNVLVFEDAPNGVLAAIRAGMNVVMVPDLSYAQVPDEGKEQIVGVLESLEDFRPESVGLPAFDNY</sequence>
<dbReference type="Gene3D" id="1.10.150.240">
    <property type="entry name" value="Putative phosphatase, domain 2"/>
    <property type="match status" value="1"/>
</dbReference>
<dbReference type="InterPro" id="IPR006439">
    <property type="entry name" value="HAD-SF_hydro_IA"/>
</dbReference>
<dbReference type="SFLD" id="SFLDG01129">
    <property type="entry name" value="C1.5:_HAD__Beta-PGM__Phosphata"/>
    <property type="match status" value="1"/>
</dbReference>
<keyword evidence="2" id="KW-1185">Reference proteome</keyword>
<reference evidence="3" key="1">
    <citation type="submission" date="2016-06" db="UniProtKB">
        <authorList>
            <consortium name="WormBaseParasite"/>
        </authorList>
    </citation>
    <scope>IDENTIFICATION</scope>
</reference>
<protein>
    <submittedName>
        <fullName evidence="3">Haloacid dehalogenase-like hydrolase domain-containing protein 1A</fullName>
    </submittedName>
</protein>
<dbReference type="InterPro" id="IPR023214">
    <property type="entry name" value="HAD_sf"/>
</dbReference>
<evidence type="ECO:0000313" key="3">
    <source>
        <dbReference type="WBParaSite" id="nOo.2.0.1.t06702-RA"/>
    </source>
</evidence>
<dbReference type="Gene3D" id="3.40.50.1000">
    <property type="entry name" value="HAD superfamily/HAD-like"/>
    <property type="match status" value="1"/>
</dbReference>
<dbReference type="NCBIfam" id="TIGR01509">
    <property type="entry name" value="HAD-SF-IA-v3"/>
    <property type="match status" value="1"/>
</dbReference>
<dbReference type="InterPro" id="IPR036412">
    <property type="entry name" value="HAD-like_sf"/>
</dbReference>
<dbReference type="SUPFAM" id="SSF56784">
    <property type="entry name" value="HAD-like"/>
    <property type="match status" value="1"/>
</dbReference>
<dbReference type="OrthoDB" id="40579at2759"/>
<dbReference type="PANTHER" id="PTHR18901:SF38">
    <property type="entry name" value="PSEUDOURIDINE-5'-PHOSPHATASE"/>
    <property type="match status" value="1"/>
</dbReference>
<dbReference type="Pfam" id="PF00702">
    <property type="entry name" value="Hydrolase"/>
    <property type="match status" value="1"/>
</dbReference>
<name>A0A182EF40_ONCOC</name>
<dbReference type="Proteomes" id="UP000271087">
    <property type="component" value="Unassembled WGS sequence"/>
</dbReference>
<evidence type="ECO:0000313" key="2">
    <source>
        <dbReference type="Proteomes" id="UP000271087"/>
    </source>
</evidence>
<dbReference type="STRING" id="42157.A0A182EF40"/>
<dbReference type="GO" id="GO:0016791">
    <property type="term" value="F:phosphatase activity"/>
    <property type="evidence" value="ECO:0007669"/>
    <property type="project" value="TreeGrafter"/>
</dbReference>
<dbReference type="SFLD" id="SFLDS00003">
    <property type="entry name" value="Haloacid_Dehalogenase"/>
    <property type="match status" value="1"/>
</dbReference>
<dbReference type="WBParaSite" id="nOo.2.0.1.t06702-RA">
    <property type="protein sequence ID" value="nOo.2.0.1.t06702-RA"/>
    <property type="gene ID" value="nOo.2.0.1.g06702"/>
</dbReference>
<dbReference type="FunFam" id="3.40.50.1000:FF:000055">
    <property type="entry name" value="Haloacid dehalogenase-like hydrolase family protein"/>
    <property type="match status" value="1"/>
</dbReference>